<dbReference type="InterPro" id="IPR012337">
    <property type="entry name" value="RNaseH-like_sf"/>
</dbReference>
<gene>
    <name evidence="2" type="ORF">NQ317_018349</name>
</gene>
<dbReference type="PROSITE" id="PS50822">
    <property type="entry name" value="PIWI"/>
    <property type="match status" value="1"/>
</dbReference>
<proteinExistence type="predicted"/>
<accession>A0ABQ9IWM4</accession>
<comment type="caution">
    <text evidence="2">The sequence shown here is derived from an EMBL/GenBank/DDBJ whole genome shotgun (WGS) entry which is preliminary data.</text>
</comment>
<protein>
    <recommendedName>
        <fullName evidence="1">Piwi domain-containing protein</fullName>
    </recommendedName>
</protein>
<reference evidence="2" key="1">
    <citation type="journal article" date="2023" name="Insect Mol. Biol.">
        <title>Genome sequencing provides insights into the evolution of gene families encoding plant cell wall-degrading enzymes in longhorned beetles.</title>
        <authorList>
            <person name="Shin N.R."/>
            <person name="Okamura Y."/>
            <person name="Kirsch R."/>
            <person name="Pauchet Y."/>
        </authorList>
    </citation>
    <scope>NUCLEOTIDE SEQUENCE</scope>
    <source>
        <strain evidence="2">MMC_N1</strain>
    </source>
</reference>
<evidence type="ECO:0000313" key="2">
    <source>
        <dbReference type="EMBL" id="KAJ8967855.1"/>
    </source>
</evidence>
<feature type="domain" description="Piwi" evidence="1">
    <location>
        <begin position="8"/>
        <end position="149"/>
    </location>
</feature>
<evidence type="ECO:0000259" key="1">
    <source>
        <dbReference type="PROSITE" id="PS50822"/>
    </source>
</evidence>
<dbReference type="SMART" id="SM00950">
    <property type="entry name" value="Piwi"/>
    <property type="match status" value="1"/>
</dbReference>
<keyword evidence="3" id="KW-1185">Reference proteome</keyword>
<organism evidence="2 3">
    <name type="scientific">Molorchus minor</name>
    <dbReference type="NCBI Taxonomy" id="1323400"/>
    <lineage>
        <taxon>Eukaryota</taxon>
        <taxon>Metazoa</taxon>
        <taxon>Ecdysozoa</taxon>
        <taxon>Arthropoda</taxon>
        <taxon>Hexapoda</taxon>
        <taxon>Insecta</taxon>
        <taxon>Pterygota</taxon>
        <taxon>Neoptera</taxon>
        <taxon>Endopterygota</taxon>
        <taxon>Coleoptera</taxon>
        <taxon>Polyphaga</taxon>
        <taxon>Cucujiformia</taxon>
        <taxon>Chrysomeloidea</taxon>
        <taxon>Cerambycidae</taxon>
        <taxon>Lamiinae</taxon>
        <taxon>Monochamini</taxon>
        <taxon>Molorchus</taxon>
    </lineage>
</organism>
<dbReference type="Gene3D" id="3.30.420.10">
    <property type="entry name" value="Ribonuclease H-like superfamily/Ribonuclease H"/>
    <property type="match status" value="1"/>
</dbReference>
<dbReference type="Pfam" id="PF02171">
    <property type="entry name" value="Piwi"/>
    <property type="match status" value="1"/>
</dbReference>
<name>A0ABQ9IWM4_9CUCU</name>
<dbReference type="SUPFAM" id="SSF53098">
    <property type="entry name" value="Ribonuclease H-like"/>
    <property type="match status" value="1"/>
</dbReference>
<sequence length="163" mass="18669">MVGIQNGILIYRDGVGDGQLPYVYEHEVVNIKKKLTEEIYKNGDLRMTFVVSLYREIKGNPPPGTVVDDAITLPERYDFFVISQCVRQGTVAPTSYNVIEDTMGLPPDRLQMLTYKLCHMYYNWSGTVRVPAPCQYAHKLAFLVAQALHRPAHRNLENVLYYL</sequence>
<evidence type="ECO:0000313" key="3">
    <source>
        <dbReference type="Proteomes" id="UP001162164"/>
    </source>
</evidence>
<dbReference type="InterPro" id="IPR003165">
    <property type="entry name" value="Piwi"/>
</dbReference>
<dbReference type="InterPro" id="IPR036397">
    <property type="entry name" value="RNaseH_sf"/>
</dbReference>
<dbReference type="PANTHER" id="PTHR22891">
    <property type="entry name" value="EUKARYOTIC TRANSLATION INITIATION FACTOR 2C"/>
    <property type="match status" value="1"/>
</dbReference>
<dbReference type="EMBL" id="JAPWTJ010002116">
    <property type="protein sequence ID" value="KAJ8967855.1"/>
    <property type="molecule type" value="Genomic_DNA"/>
</dbReference>
<dbReference type="Proteomes" id="UP001162164">
    <property type="component" value="Unassembled WGS sequence"/>
</dbReference>